<keyword evidence="1" id="KW-0645">Protease</keyword>
<keyword evidence="2" id="KW-1185">Reference proteome</keyword>
<dbReference type="EMBL" id="CM045763">
    <property type="protein sequence ID" value="KAI8023087.1"/>
    <property type="molecule type" value="Genomic_DNA"/>
</dbReference>
<organism evidence="1 2">
    <name type="scientific">Camellia lanceoleosa</name>
    <dbReference type="NCBI Taxonomy" id="1840588"/>
    <lineage>
        <taxon>Eukaryota</taxon>
        <taxon>Viridiplantae</taxon>
        <taxon>Streptophyta</taxon>
        <taxon>Embryophyta</taxon>
        <taxon>Tracheophyta</taxon>
        <taxon>Spermatophyta</taxon>
        <taxon>Magnoliopsida</taxon>
        <taxon>eudicotyledons</taxon>
        <taxon>Gunneridae</taxon>
        <taxon>Pentapetalae</taxon>
        <taxon>asterids</taxon>
        <taxon>Ericales</taxon>
        <taxon>Theaceae</taxon>
        <taxon>Camellia</taxon>
    </lineage>
</organism>
<proteinExistence type="predicted"/>
<evidence type="ECO:0000313" key="1">
    <source>
        <dbReference type="EMBL" id="KAI8023087.1"/>
    </source>
</evidence>
<reference evidence="1 2" key="1">
    <citation type="journal article" date="2022" name="Plant J.">
        <title>Chromosome-level genome of Camellia lanceoleosa provides a valuable resource for understanding genome evolution and self-incompatibility.</title>
        <authorList>
            <person name="Gong W."/>
            <person name="Xiao S."/>
            <person name="Wang L."/>
            <person name="Liao Z."/>
            <person name="Chang Y."/>
            <person name="Mo W."/>
            <person name="Hu G."/>
            <person name="Li W."/>
            <person name="Zhao G."/>
            <person name="Zhu H."/>
            <person name="Hu X."/>
            <person name="Ji K."/>
            <person name="Xiang X."/>
            <person name="Song Q."/>
            <person name="Yuan D."/>
            <person name="Jin S."/>
            <person name="Zhang L."/>
        </authorList>
    </citation>
    <scope>NUCLEOTIDE SEQUENCE [LARGE SCALE GENOMIC DNA]</scope>
    <source>
        <strain evidence="1">SQ_2022a</strain>
    </source>
</reference>
<accession>A0ACC0IB23</accession>
<keyword evidence="1" id="KW-0378">Hydrolase</keyword>
<sequence length="602" mass="69566">MEEEKTKNGPRREDEPPPVLVVTTTTAAPPPPVGGDRQEQSQSEEGLEGKRDSETLGPPRASLKRLDDERESENLRQVEKEQSQREELERKTDGELEMAITRQKRSVETLGPRLADGGVKLRANLKRLEEERERRKVRRLEKVDDGCQKHTQSKSSSFTSASGGFRQEVPSQSLFSTHFCRKLEENKTDSRTVNAFEKELSYMGRCDSRKMRLNGKFSPRERHKSVLSSKQSSFQCPTSLSVDAGKHVFSDGDHNGGRSTHSAHLVEEKLSGSFSMKEKASKVMPLNGLRPRNGQPIVLVDEEEPQFIESMEQAEKTVECMKESKIYYPSSDDPESIEIHYSDMECLAPEAFLSSTIMNFYIRHLQRLTSPTDSARSGYHFFNTYFYSKLNEAVFRKSDGESSFVKFRRWWKGVNIFHKAYILLPIHENLHWSLVIICIPYKEDESGPVILHLDSLGLHFSKSIFDNIKSFLIEEWKYLNQGEAPPDIPIAYRIWENLPRRIEEKRIAVPQQRNDYDCGPFVLFFMERFIDEAPQRLKKQDLAMFGKNWFQPQEASKLRRKIRKLIVEEFLNATEDNCVLDHEPLPFVHRPDGERIELSIDC</sequence>
<protein>
    <submittedName>
        <fullName evidence="1">Ubiquitin-like-specific protease 1D</fullName>
    </submittedName>
</protein>
<evidence type="ECO:0000313" key="2">
    <source>
        <dbReference type="Proteomes" id="UP001060215"/>
    </source>
</evidence>
<gene>
    <name evidence="1" type="ORF">LOK49_LG03G00319</name>
</gene>
<dbReference type="Proteomes" id="UP001060215">
    <property type="component" value="Chromosome 6"/>
</dbReference>
<name>A0ACC0IB23_9ERIC</name>
<comment type="caution">
    <text evidence="1">The sequence shown here is derived from an EMBL/GenBank/DDBJ whole genome shotgun (WGS) entry which is preliminary data.</text>
</comment>